<feature type="domain" description="Formamidopyrimidine-DNA glycosylase catalytic" evidence="17">
    <location>
        <begin position="2"/>
        <end position="147"/>
    </location>
</feature>
<evidence type="ECO:0000259" key="16">
    <source>
        <dbReference type="PROSITE" id="PS51066"/>
    </source>
</evidence>
<keyword evidence="19" id="KW-1185">Reference proteome</keyword>
<evidence type="ECO:0000256" key="12">
    <source>
        <dbReference type="ARBA" id="ARBA00023268"/>
    </source>
</evidence>
<evidence type="ECO:0000256" key="6">
    <source>
        <dbReference type="ARBA" id="ARBA00022771"/>
    </source>
</evidence>
<feature type="active site" description="Proton donor" evidence="15">
    <location>
        <position position="3"/>
    </location>
</feature>
<evidence type="ECO:0000256" key="2">
    <source>
        <dbReference type="ARBA" id="ARBA00009409"/>
    </source>
</evidence>
<dbReference type="SUPFAM" id="SSF46946">
    <property type="entry name" value="S13-like H2TH domain"/>
    <property type="match status" value="1"/>
</dbReference>
<evidence type="ECO:0000256" key="11">
    <source>
        <dbReference type="ARBA" id="ARBA00023239"/>
    </source>
</evidence>
<gene>
    <name evidence="15 18" type="primary">mutM</name>
    <name evidence="15" type="synonym">fpg</name>
    <name evidence="18" type="ORF">V6U78_00810</name>
</gene>
<evidence type="ECO:0000256" key="15">
    <source>
        <dbReference type="HAMAP-Rule" id="MF_00103"/>
    </source>
</evidence>
<evidence type="ECO:0000256" key="10">
    <source>
        <dbReference type="ARBA" id="ARBA00023204"/>
    </source>
</evidence>
<evidence type="ECO:0000256" key="13">
    <source>
        <dbReference type="ARBA" id="ARBA00023295"/>
    </source>
</evidence>
<dbReference type="PROSITE" id="PS51066">
    <property type="entry name" value="ZF_FPG_2"/>
    <property type="match status" value="1"/>
</dbReference>
<dbReference type="Gene3D" id="1.10.8.50">
    <property type="match status" value="1"/>
</dbReference>
<dbReference type="HAMAP" id="MF_00103">
    <property type="entry name" value="Fapy_DNA_glycosyl"/>
    <property type="match status" value="1"/>
</dbReference>
<evidence type="ECO:0000256" key="5">
    <source>
        <dbReference type="ARBA" id="ARBA00022763"/>
    </source>
</evidence>
<feature type="binding site" evidence="15">
    <location>
        <position position="186"/>
    </location>
    <ligand>
        <name>DNA</name>
        <dbReference type="ChEBI" id="CHEBI:16991"/>
    </ligand>
</feature>
<dbReference type="SMART" id="SM01232">
    <property type="entry name" value="H2TH"/>
    <property type="match status" value="1"/>
</dbReference>
<comment type="caution">
    <text evidence="18">The sequence shown here is derived from an EMBL/GenBank/DDBJ whole genome shotgun (WGS) entry which is preliminary data.</text>
</comment>
<proteinExistence type="inferred from homology"/>
<dbReference type="RefSeq" id="WP_405336148.1">
    <property type="nucleotide sequence ID" value="NZ_JBANFI010000001.1"/>
</dbReference>
<sequence>MPELPEVETTRLGIAPWLEGRTILAFTLRQGRLRWPVDPELSQQLPGLIIQPLLRRSKYLVMPLLRSPQTVNSEAVNPEAVDPETVDPEAKSVPSEGLIWHLGMSGSLRLVQAETEWKKHDHLELVVQPRQPGDPDRLRYHDPRRFGALLHYQGAWQDQPALAHLGPEPLSAEFNAAWLYQATRGKRQAIKVWLMSPQRVVGVGNIYATEALFEARIDPRRAAGSLSESECARLVEQVKDILAKAIAQGGTTLRDFVGGDGQPGYFAQTLQVYGRAGAPCRVCGTDLEQLVQAQRRTVFCPQCQH</sequence>
<evidence type="ECO:0000256" key="8">
    <source>
        <dbReference type="ARBA" id="ARBA00022833"/>
    </source>
</evidence>
<dbReference type="InterPro" id="IPR010979">
    <property type="entry name" value="Ribosomal_uS13-like_H2TH"/>
</dbReference>
<dbReference type="EC" id="4.2.99.18" evidence="15"/>
<comment type="catalytic activity">
    <reaction evidence="1 15">
        <text>Hydrolysis of DNA containing ring-opened 7-methylguanine residues, releasing 2,6-diamino-4-hydroxy-5-(N-methyl)formamidopyrimidine.</text>
        <dbReference type="EC" id="3.2.2.23"/>
    </reaction>
</comment>
<comment type="catalytic activity">
    <reaction evidence="14 15">
        <text>2'-deoxyribonucleotide-(2'-deoxyribose 5'-phosphate)-2'-deoxyribonucleotide-DNA = a 3'-end 2'-deoxyribonucleotide-(2,3-dehydro-2,3-deoxyribose 5'-phosphate)-DNA + a 5'-end 5'-phospho-2'-deoxyribonucleoside-DNA + H(+)</text>
        <dbReference type="Rhea" id="RHEA:66592"/>
        <dbReference type="Rhea" id="RHEA-COMP:13180"/>
        <dbReference type="Rhea" id="RHEA-COMP:16897"/>
        <dbReference type="Rhea" id="RHEA-COMP:17067"/>
        <dbReference type="ChEBI" id="CHEBI:15378"/>
        <dbReference type="ChEBI" id="CHEBI:136412"/>
        <dbReference type="ChEBI" id="CHEBI:157695"/>
        <dbReference type="ChEBI" id="CHEBI:167181"/>
        <dbReference type="EC" id="4.2.99.18"/>
    </reaction>
</comment>
<dbReference type="GO" id="GO:0008534">
    <property type="term" value="F:oxidized purine nucleobase lesion DNA N-glycosylase activity"/>
    <property type="evidence" value="ECO:0007669"/>
    <property type="project" value="UniProtKB-EC"/>
</dbReference>
<keyword evidence="10 15" id="KW-0234">DNA repair</keyword>
<evidence type="ECO:0000256" key="14">
    <source>
        <dbReference type="ARBA" id="ARBA00044632"/>
    </source>
</evidence>
<dbReference type="InterPro" id="IPR010663">
    <property type="entry name" value="Znf_FPG/IleRS"/>
</dbReference>
<keyword evidence="13 15" id="KW-0326">Glycosidase</keyword>
<organism evidence="18 19">
    <name type="scientific">Marinospirillum alkalitolerans</name>
    <dbReference type="NCBI Taxonomy" id="3123374"/>
    <lineage>
        <taxon>Bacteria</taxon>
        <taxon>Pseudomonadati</taxon>
        <taxon>Pseudomonadota</taxon>
        <taxon>Gammaproteobacteria</taxon>
        <taxon>Oceanospirillales</taxon>
        <taxon>Oceanospirillaceae</taxon>
        <taxon>Marinospirillum</taxon>
    </lineage>
</organism>
<protein>
    <recommendedName>
        <fullName evidence="15">Formamidopyrimidine-DNA glycosylase</fullName>
        <shortName evidence="15">Fapy-DNA glycosylase</shortName>
        <ecNumber evidence="15">3.2.2.23</ecNumber>
    </recommendedName>
    <alternativeName>
        <fullName evidence="15">DNA-(apurinic or apyrimidinic site) lyase MutM</fullName>
        <shortName evidence="15">AP lyase MutM</shortName>
        <ecNumber evidence="15">4.2.99.18</ecNumber>
    </alternativeName>
</protein>
<evidence type="ECO:0000313" key="19">
    <source>
        <dbReference type="Proteomes" id="UP001621714"/>
    </source>
</evidence>
<feature type="domain" description="FPG-type" evidence="16">
    <location>
        <begin position="271"/>
        <end position="305"/>
    </location>
</feature>
<comment type="function">
    <text evidence="15">Involved in base excision repair of DNA damaged by oxidation or by mutagenic agents. Acts as DNA glycosylase that recognizes and removes damaged bases. Has a preference for oxidized purines, such as 7,8-dihydro-8-oxoguanine (8-oxoG). Has AP (apurinic/apyrimidinic) lyase activity and introduces nicks in the DNA strand. Cleaves the DNA backbone by beta-delta elimination to generate a single-strand break at the site of the removed base with both 3'- and 5'-phosphates.</text>
</comment>
<dbReference type="Pfam" id="PF01149">
    <property type="entry name" value="Fapy_DNA_glyco"/>
    <property type="match status" value="1"/>
</dbReference>
<evidence type="ECO:0000259" key="17">
    <source>
        <dbReference type="PROSITE" id="PS51068"/>
    </source>
</evidence>
<dbReference type="EC" id="3.2.2.23" evidence="15"/>
<dbReference type="NCBIfam" id="TIGR00577">
    <property type="entry name" value="fpg"/>
    <property type="match status" value="1"/>
</dbReference>
<evidence type="ECO:0000256" key="9">
    <source>
        <dbReference type="ARBA" id="ARBA00023125"/>
    </source>
</evidence>
<dbReference type="PANTHER" id="PTHR22993:SF9">
    <property type="entry name" value="FORMAMIDOPYRIMIDINE-DNA GLYCOSYLASE"/>
    <property type="match status" value="1"/>
</dbReference>
<keyword evidence="12 15" id="KW-0511">Multifunctional enzyme</keyword>
<dbReference type="SUPFAM" id="SSF81624">
    <property type="entry name" value="N-terminal domain of MutM-like DNA repair proteins"/>
    <property type="match status" value="1"/>
</dbReference>
<keyword evidence="7 15" id="KW-0378">Hydrolase</keyword>
<dbReference type="NCBIfam" id="NF002211">
    <property type="entry name" value="PRK01103.1"/>
    <property type="match status" value="1"/>
</dbReference>
<dbReference type="PANTHER" id="PTHR22993">
    <property type="entry name" value="FORMAMIDOPYRIMIDINE-DNA GLYCOSYLASE"/>
    <property type="match status" value="1"/>
</dbReference>
<dbReference type="Pfam" id="PF06827">
    <property type="entry name" value="zf-FPG_IleRS"/>
    <property type="match status" value="1"/>
</dbReference>
<dbReference type="InterPro" id="IPR015886">
    <property type="entry name" value="H2TH_FPG"/>
</dbReference>
<dbReference type="InterPro" id="IPR000214">
    <property type="entry name" value="Znf_DNA_glyclase/AP_lyase"/>
</dbReference>
<dbReference type="EMBL" id="JBANFI010000001">
    <property type="protein sequence ID" value="MFK7159577.1"/>
    <property type="molecule type" value="Genomic_DNA"/>
</dbReference>
<evidence type="ECO:0000313" key="18">
    <source>
        <dbReference type="EMBL" id="MFK7159577.1"/>
    </source>
</evidence>
<dbReference type="SMART" id="SM00898">
    <property type="entry name" value="Fapy_DNA_glyco"/>
    <property type="match status" value="1"/>
</dbReference>
<keyword evidence="8 15" id="KW-0862">Zinc</keyword>
<dbReference type="Proteomes" id="UP001621714">
    <property type="component" value="Unassembled WGS sequence"/>
</dbReference>
<dbReference type="InterPro" id="IPR012319">
    <property type="entry name" value="FPG_cat"/>
</dbReference>
<dbReference type="SUPFAM" id="SSF57716">
    <property type="entry name" value="Glucocorticoid receptor-like (DNA-binding domain)"/>
    <property type="match status" value="1"/>
</dbReference>
<keyword evidence="11 15" id="KW-0456">Lyase</keyword>
<evidence type="ECO:0000256" key="1">
    <source>
        <dbReference type="ARBA" id="ARBA00001668"/>
    </source>
</evidence>
<evidence type="ECO:0000256" key="4">
    <source>
        <dbReference type="ARBA" id="ARBA00022723"/>
    </source>
</evidence>
<dbReference type="InterPro" id="IPR020629">
    <property type="entry name" value="FPG_Glyclase"/>
</dbReference>
<accession>A0ABW8PTH6</accession>
<feature type="binding site" evidence="15">
    <location>
        <position position="144"/>
    </location>
    <ligand>
        <name>DNA</name>
        <dbReference type="ChEBI" id="CHEBI:16991"/>
    </ligand>
</feature>
<dbReference type="CDD" id="cd08966">
    <property type="entry name" value="EcFpg-like_N"/>
    <property type="match status" value="1"/>
</dbReference>
<keyword evidence="4 15" id="KW-0479">Metal-binding</keyword>
<feature type="active site" description="Proton donor; for delta-elimination activity" evidence="15">
    <location>
        <position position="295"/>
    </location>
</feature>
<name>A0ABW8PTH6_9GAMM</name>
<comment type="subunit">
    <text evidence="3 15">Monomer.</text>
</comment>
<evidence type="ECO:0000256" key="3">
    <source>
        <dbReference type="ARBA" id="ARBA00011245"/>
    </source>
</evidence>
<keyword evidence="5 15" id="KW-0227">DNA damage</keyword>
<comment type="cofactor">
    <cofactor evidence="15">
        <name>Zn(2+)</name>
        <dbReference type="ChEBI" id="CHEBI:29105"/>
    </cofactor>
    <text evidence="15">Binds 1 zinc ion per subunit.</text>
</comment>
<keyword evidence="6 15" id="KW-0863">Zinc-finger</keyword>
<dbReference type="InterPro" id="IPR035937">
    <property type="entry name" value="FPG_N"/>
</dbReference>
<keyword evidence="9 15" id="KW-0238">DNA-binding</keyword>
<dbReference type="Gene3D" id="3.20.190.10">
    <property type="entry name" value="MutM-like, N-terminal"/>
    <property type="match status" value="1"/>
</dbReference>
<reference evidence="18 19" key="1">
    <citation type="submission" date="2024-02" db="EMBL/GenBank/DDBJ databases">
        <title>Marinospirillum sp. MEB 164 isolated from Lonar lake sediment.</title>
        <authorList>
            <person name="Joshi A."/>
            <person name="Thite S."/>
        </authorList>
    </citation>
    <scope>NUCLEOTIDE SEQUENCE [LARGE SCALE GENOMIC DNA]</scope>
    <source>
        <strain evidence="18 19">MEB164</strain>
    </source>
</reference>
<dbReference type="Pfam" id="PF06831">
    <property type="entry name" value="H2TH"/>
    <property type="match status" value="1"/>
</dbReference>
<evidence type="ECO:0000256" key="7">
    <source>
        <dbReference type="ARBA" id="ARBA00022801"/>
    </source>
</evidence>
<dbReference type="GO" id="GO:0140078">
    <property type="term" value="F:class I DNA-(apurinic or apyrimidinic site) endonuclease activity"/>
    <property type="evidence" value="ECO:0007669"/>
    <property type="project" value="UniProtKB-EC"/>
</dbReference>
<dbReference type="PROSITE" id="PS51068">
    <property type="entry name" value="FPG_CAT"/>
    <property type="match status" value="1"/>
</dbReference>
<comment type="similarity">
    <text evidence="2 15">Belongs to the FPG family.</text>
</comment>
<feature type="binding site" evidence="15">
    <location>
        <position position="120"/>
    </location>
    <ligand>
        <name>DNA</name>
        <dbReference type="ChEBI" id="CHEBI:16991"/>
    </ligand>
</feature>
<feature type="active site" description="Proton donor; for beta-elimination activity" evidence="15">
    <location>
        <position position="58"/>
    </location>
</feature>
<feature type="active site" description="Schiff-base intermediate with DNA" evidence="15">
    <location>
        <position position="2"/>
    </location>
</feature>